<dbReference type="Pfam" id="PF26130">
    <property type="entry name" value="PB1-like"/>
    <property type="match status" value="1"/>
</dbReference>
<evidence type="ECO:0000259" key="1">
    <source>
        <dbReference type="Pfam" id="PF26130"/>
    </source>
</evidence>
<comment type="caution">
    <text evidence="2">The sequence shown here is derived from an EMBL/GenBank/DDBJ whole genome shotgun (WGS) entry which is preliminary data.</text>
</comment>
<gene>
    <name evidence="2" type="ORF">PIB30_007260</name>
</gene>
<name>A0ABU6W5P3_9FABA</name>
<protein>
    <recommendedName>
        <fullName evidence="1">PB1-like domain-containing protein</fullName>
    </recommendedName>
</protein>
<sequence>MNKFATIPVLKVGGRLGTNENGVLKYIDGVQQSFAALDVEFLNIFDLEAMAKTLGYPSYTAMQWLDSTAANLEFGPRRIKKDCDINELRTILNFDGKDTIPSAAIASIPLRPEWSSEVRYMKNKKGLPHGTMGWPLFGETTEFLKQGPNFMKNKRAR</sequence>
<dbReference type="EMBL" id="JASCZI010181258">
    <property type="protein sequence ID" value="MED6180101.1"/>
    <property type="molecule type" value="Genomic_DNA"/>
</dbReference>
<evidence type="ECO:0000313" key="2">
    <source>
        <dbReference type="EMBL" id="MED6180101.1"/>
    </source>
</evidence>
<dbReference type="Proteomes" id="UP001341840">
    <property type="component" value="Unassembled WGS sequence"/>
</dbReference>
<evidence type="ECO:0000313" key="3">
    <source>
        <dbReference type="Proteomes" id="UP001341840"/>
    </source>
</evidence>
<dbReference type="InterPro" id="IPR058594">
    <property type="entry name" value="PB1-like_dom_pln"/>
</dbReference>
<proteinExistence type="predicted"/>
<accession>A0ABU6W5P3</accession>
<reference evidence="2 3" key="1">
    <citation type="journal article" date="2023" name="Plants (Basel)">
        <title>Bridging the Gap: Combining Genomics and Transcriptomics Approaches to Understand Stylosanthes scabra, an Orphan Legume from the Brazilian Caatinga.</title>
        <authorList>
            <person name="Ferreira-Neto J.R.C."/>
            <person name="da Silva M.D."/>
            <person name="Binneck E."/>
            <person name="de Melo N.F."/>
            <person name="da Silva R.H."/>
            <person name="de Melo A.L.T.M."/>
            <person name="Pandolfi V."/>
            <person name="Bustamante F.O."/>
            <person name="Brasileiro-Vidal A.C."/>
            <person name="Benko-Iseppon A.M."/>
        </authorList>
    </citation>
    <scope>NUCLEOTIDE SEQUENCE [LARGE SCALE GENOMIC DNA]</scope>
    <source>
        <tissue evidence="2">Leaves</tissue>
    </source>
</reference>
<feature type="domain" description="PB1-like" evidence="1">
    <location>
        <begin position="8"/>
        <end position="91"/>
    </location>
</feature>
<organism evidence="2 3">
    <name type="scientific">Stylosanthes scabra</name>
    <dbReference type="NCBI Taxonomy" id="79078"/>
    <lineage>
        <taxon>Eukaryota</taxon>
        <taxon>Viridiplantae</taxon>
        <taxon>Streptophyta</taxon>
        <taxon>Embryophyta</taxon>
        <taxon>Tracheophyta</taxon>
        <taxon>Spermatophyta</taxon>
        <taxon>Magnoliopsida</taxon>
        <taxon>eudicotyledons</taxon>
        <taxon>Gunneridae</taxon>
        <taxon>Pentapetalae</taxon>
        <taxon>rosids</taxon>
        <taxon>fabids</taxon>
        <taxon>Fabales</taxon>
        <taxon>Fabaceae</taxon>
        <taxon>Papilionoideae</taxon>
        <taxon>50 kb inversion clade</taxon>
        <taxon>dalbergioids sensu lato</taxon>
        <taxon>Dalbergieae</taxon>
        <taxon>Pterocarpus clade</taxon>
        <taxon>Stylosanthes</taxon>
    </lineage>
</organism>
<keyword evidence="3" id="KW-1185">Reference proteome</keyword>